<feature type="chain" id="PRO_5011619015" evidence="1">
    <location>
        <begin position="20"/>
        <end position="929"/>
    </location>
</feature>
<feature type="domain" description="Secretion system C-terminal sorting" evidence="2">
    <location>
        <begin position="862"/>
        <end position="927"/>
    </location>
</feature>
<dbReference type="AlphaFoldDB" id="A0A1I5NRW3"/>
<dbReference type="Pfam" id="PF17963">
    <property type="entry name" value="Big_9"/>
    <property type="match status" value="1"/>
</dbReference>
<evidence type="ECO:0000313" key="4">
    <source>
        <dbReference type="Proteomes" id="UP000199306"/>
    </source>
</evidence>
<dbReference type="STRING" id="1079859.SAMN04515674_10290"/>
<evidence type="ECO:0000256" key="1">
    <source>
        <dbReference type="SAM" id="SignalP"/>
    </source>
</evidence>
<evidence type="ECO:0000259" key="2">
    <source>
        <dbReference type="Pfam" id="PF18962"/>
    </source>
</evidence>
<dbReference type="Gene3D" id="2.60.40.3440">
    <property type="match status" value="1"/>
</dbReference>
<dbReference type="EMBL" id="FOXH01000002">
    <property type="protein sequence ID" value="SFP24565.1"/>
    <property type="molecule type" value="Genomic_DNA"/>
</dbReference>
<dbReference type="InterPro" id="IPR026444">
    <property type="entry name" value="Secre_tail"/>
</dbReference>
<name>A0A1I5NRW3_9BACT</name>
<keyword evidence="1" id="KW-0732">Signal</keyword>
<proteinExistence type="predicted"/>
<gene>
    <name evidence="3" type="ORF">SAMN04515674_10290</name>
</gene>
<protein>
    <submittedName>
        <fullName evidence="3">Por secretion system C-terminal sorting domain-containing protein</fullName>
    </submittedName>
</protein>
<organism evidence="3 4">
    <name type="scientific">Pseudarcicella hirudinis</name>
    <dbReference type="NCBI Taxonomy" id="1079859"/>
    <lineage>
        <taxon>Bacteria</taxon>
        <taxon>Pseudomonadati</taxon>
        <taxon>Bacteroidota</taxon>
        <taxon>Cytophagia</taxon>
        <taxon>Cytophagales</taxon>
        <taxon>Flectobacillaceae</taxon>
        <taxon>Pseudarcicella</taxon>
    </lineage>
</organism>
<dbReference type="Gene3D" id="2.60.120.260">
    <property type="entry name" value="Galactose-binding domain-like"/>
    <property type="match status" value="1"/>
</dbReference>
<keyword evidence="4" id="KW-1185">Reference proteome</keyword>
<dbReference type="Proteomes" id="UP000199306">
    <property type="component" value="Unassembled WGS sequence"/>
</dbReference>
<dbReference type="Pfam" id="PF18962">
    <property type="entry name" value="Por_Secre_tail"/>
    <property type="match status" value="1"/>
</dbReference>
<accession>A0A1I5NRW3</accession>
<evidence type="ECO:0000313" key="3">
    <source>
        <dbReference type="EMBL" id="SFP24565.1"/>
    </source>
</evidence>
<feature type="signal peptide" evidence="1">
    <location>
        <begin position="1"/>
        <end position="19"/>
    </location>
</feature>
<dbReference type="NCBIfam" id="TIGR04183">
    <property type="entry name" value="Por_Secre_tail"/>
    <property type="match status" value="1"/>
</dbReference>
<reference evidence="3 4" key="1">
    <citation type="submission" date="2016-10" db="EMBL/GenBank/DDBJ databases">
        <authorList>
            <person name="de Groot N.N."/>
        </authorList>
    </citation>
    <scope>NUCLEOTIDE SEQUENCE [LARGE SCALE GENOMIC DNA]</scope>
    <source>
        <strain evidence="4">E92,LMG 26720,CCM 7988</strain>
    </source>
</reference>
<sequence length="929" mass="102213">MFGKFYFLPLLIFTFCAEAQLITVPISYPAKVKAHSSGRVGASTPLVLPFFEDFSTTKGSEPDNSNWMPGSNVFINNTYPLNHPSVNVATFDGLKKDGNAYVSNDDLAHGGTDTLTSRPIDLSNFSLKDSVYISFFWQQQGLGELPDPTDGLFLEFKTNGGIWKTVWPLTHKDSVQIDSAKIKDVKNPAFYQKLVKVDAGIYFHSDFQFRFRAVGNQSGQFDAWHVDYIYMDSKRSNTDLYVNDYAVNLPVNSILKRYTAMPLKQFLISPKTELAESVGTGIYQLWNVLNPISHILTVSDLVSNTVLQDPQPSTGVNTQLWTTVPISTKIALRTSSLQNKAILKYKFQILSTSKGSIPNVDLRINDTISGQTVLDNYYAYDDGIAEVAAYIGQGYGKLAVRYIVNKPDTVTAVRINFNPTLKDISGQQFYLQVFGNKNGQPANVLKQITATISYPQVRNGFIEFPLDPVAVTDTFYVGYTQIAENDPVVIGFDKNNTIATQHTYFDKGSGWRLSSNVDPKSSDKAVGSLMIRPVMNTNFSPSISSRPLVTEQGKAKTICLTYGDFNASDTHIARICGQGSNGTASISIDKTIRRACLTYTPNAGFKGTDQICVSICDQGGKCTQANIPVTVISTPTPTLIPQAPLLLNEPIVTLKDSSTTICIKIRELNTGDTHIANLCNALKDSARFKLSVNNSSHELCIKYSPPAGKTGADSVCVEVCDNLLLCTKVMIPIRIIDPTLQAPKTPLSNAQVIIPDLDKTVNICTSVAIQTKDSLSTTVVLKPAKGDVVISTDTARSTVCFKYTQREGIVNGYDQIVVNICDKKNQQCDLLIIPVTIINGIPQSNAPLGSEEEYQEKNLIVSPNPSSGIIRWNDNSLKMAEVVDISGKTVWKGLTENQEMDLSQLQSGVYLLRLSKGEKYFMRKIIIQH</sequence>